<evidence type="ECO:0000313" key="1">
    <source>
        <dbReference type="EMBL" id="QEE29708.1"/>
    </source>
</evidence>
<sequence>MPWPKKICALCEEEFELKPDKPGFANHCPTCTAFEMEEAAANQSSKDADQVRYEAEMNEARRASIKNLLYRKDS</sequence>
<dbReference type="KEGG" id="talb:FTW19_18000"/>
<proteinExistence type="predicted"/>
<dbReference type="RefSeq" id="WP_147648967.1">
    <property type="nucleotide sequence ID" value="NZ_CP042806.1"/>
</dbReference>
<evidence type="ECO:0000313" key="2">
    <source>
        <dbReference type="Proteomes" id="UP000321820"/>
    </source>
</evidence>
<keyword evidence="2" id="KW-1185">Reference proteome</keyword>
<name>A0A5B9EC03_9BACT</name>
<dbReference type="OrthoDB" id="122517at2"/>
<organism evidence="1 2">
    <name type="scientific">Terriglobus albidus</name>
    <dbReference type="NCBI Taxonomy" id="1592106"/>
    <lineage>
        <taxon>Bacteria</taxon>
        <taxon>Pseudomonadati</taxon>
        <taxon>Acidobacteriota</taxon>
        <taxon>Terriglobia</taxon>
        <taxon>Terriglobales</taxon>
        <taxon>Acidobacteriaceae</taxon>
        <taxon>Terriglobus</taxon>
    </lineage>
</organism>
<reference evidence="1 2" key="1">
    <citation type="submission" date="2019-08" db="EMBL/GenBank/DDBJ databases">
        <title>Complete genome sequence of Terriglobus albidus strain ORNL.</title>
        <authorList>
            <person name="Podar M."/>
        </authorList>
    </citation>
    <scope>NUCLEOTIDE SEQUENCE [LARGE SCALE GENOMIC DNA]</scope>
    <source>
        <strain evidence="1 2">ORNL</strain>
    </source>
</reference>
<protein>
    <submittedName>
        <fullName evidence="1">Uncharacterized protein</fullName>
    </submittedName>
</protein>
<accession>A0A5B9EC03</accession>
<dbReference type="AlphaFoldDB" id="A0A5B9EC03"/>
<dbReference type="EMBL" id="CP042806">
    <property type="protein sequence ID" value="QEE29708.1"/>
    <property type="molecule type" value="Genomic_DNA"/>
</dbReference>
<dbReference type="Proteomes" id="UP000321820">
    <property type="component" value="Chromosome"/>
</dbReference>
<gene>
    <name evidence="1" type="ORF">FTW19_18000</name>
</gene>